<comment type="caution">
    <text evidence="1">The sequence shown here is derived from an EMBL/GenBank/DDBJ whole genome shotgun (WGS) entry which is preliminary data.</text>
</comment>
<reference evidence="1 2" key="1">
    <citation type="journal article" date="2019" name="Sci. Rep.">
        <title>Extended insight into the Mycobacterium chelonae-abscessus complex through whole genome sequencing of Mycobacterium salmoniphilum outbreak and Mycobacterium salmoniphilum-like strains.</title>
        <authorList>
            <person name="Behra P.R.K."/>
            <person name="Das S."/>
            <person name="Pettersson B.M.F."/>
            <person name="Shirreff L."/>
            <person name="DuCote T."/>
            <person name="Jacobsson K.G."/>
            <person name="Ennis D.G."/>
            <person name="Kirsebom L.A."/>
        </authorList>
    </citation>
    <scope>NUCLEOTIDE SEQUENCE [LARGE SCALE GENOMIC DNA]</scope>
    <source>
        <strain evidence="1 2">CCUG 63697</strain>
    </source>
</reference>
<dbReference type="Proteomes" id="UP000295165">
    <property type="component" value="Unassembled WGS sequence"/>
</dbReference>
<dbReference type="Gene3D" id="3.30.530.20">
    <property type="match status" value="1"/>
</dbReference>
<sequence length="175" mass="19855">MQPHTINLMTRTEDRAVVVERVIDSTAQEIFDVLANPASHAAIDGTGAVRDPVLDAPTRLHLGATFTMRMRTRLPNLTLSSVVQVAVALTHRGRLTNVVREFDEPRRIAWRNFGRHTWRYELEPLTPTRTLVRETFDYSTNIAPWLLELARFPSVNRRAMQQTLDRLAVVVGTSA</sequence>
<dbReference type="InterPro" id="IPR019587">
    <property type="entry name" value="Polyketide_cyclase/dehydratase"/>
</dbReference>
<dbReference type="Pfam" id="PF10604">
    <property type="entry name" value="Polyketide_cyc2"/>
    <property type="match status" value="1"/>
</dbReference>
<dbReference type="InterPro" id="IPR023393">
    <property type="entry name" value="START-like_dom_sf"/>
</dbReference>
<organism evidence="1 2">
    <name type="scientific">Mycobacteroides franklinii</name>
    <dbReference type="NCBI Taxonomy" id="948102"/>
    <lineage>
        <taxon>Bacteria</taxon>
        <taxon>Bacillati</taxon>
        <taxon>Actinomycetota</taxon>
        <taxon>Actinomycetes</taxon>
        <taxon>Mycobacteriales</taxon>
        <taxon>Mycobacteriaceae</taxon>
        <taxon>Mycobacteroides</taxon>
    </lineage>
</organism>
<protein>
    <submittedName>
        <fullName evidence="1">Polyketide cyclase / dehydrase and lipid transport</fullName>
    </submittedName>
</protein>
<dbReference type="AlphaFoldDB" id="A0A4R8QY58"/>
<name>A0A4R8QY58_9MYCO</name>
<evidence type="ECO:0000313" key="1">
    <source>
        <dbReference type="EMBL" id="TDZ48792.1"/>
    </source>
</evidence>
<evidence type="ECO:0000313" key="2">
    <source>
        <dbReference type="Proteomes" id="UP000295165"/>
    </source>
</evidence>
<dbReference type="EMBL" id="PECC01000028">
    <property type="protein sequence ID" value="TDZ48792.1"/>
    <property type="molecule type" value="Genomic_DNA"/>
</dbReference>
<dbReference type="SUPFAM" id="SSF55961">
    <property type="entry name" value="Bet v1-like"/>
    <property type="match status" value="1"/>
</dbReference>
<proteinExistence type="predicted"/>
<gene>
    <name evidence="1" type="ORF">CCUG63697_03323</name>
</gene>
<accession>A0A4R8QY58</accession>
<keyword evidence="2" id="KW-1185">Reference proteome</keyword>